<evidence type="ECO:0000313" key="2">
    <source>
        <dbReference type="EMBL" id="KAG2309779.1"/>
    </source>
</evidence>
<dbReference type="EMBL" id="JAAMPC010000006">
    <property type="protein sequence ID" value="KAG2309779.1"/>
    <property type="molecule type" value="Genomic_DNA"/>
</dbReference>
<reference evidence="2 3" key="1">
    <citation type="submission" date="2020-02" db="EMBL/GenBank/DDBJ databases">
        <authorList>
            <person name="Ma Q."/>
            <person name="Huang Y."/>
            <person name="Song X."/>
            <person name="Pei D."/>
        </authorList>
    </citation>
    <scope>NUCLEOTIDE SEQUENCE [LARGE SCALE GENOMIC DNA]</scope>
    <source>
        <strain evidence="2">Sxm20200214</strain>
        <tissue evidence="2">Leaf</tissue>
    </source>
</reference>
<evidence type="ECO:0000259" key="1">
    <source>
        <dbReference type="Pfam" id="PF13966"/>
    </source>
</evidence>
<comment type="caution">
    <text evidence="2">The sequence shown here is derived from an EMBL/GenBank/DDBJ whole genome shotgun (WGS) entry which is preliminary data.</text>
</comment>
<gene>
    <name evidence="2" type="ORF">Bca52824_029527</name>
</gene>
<proteinExistence type="predicted"/>
<evidence type="ECO:0000313" key="3">
    <source>
        <dbReference type="Proteomes" id="UP000886595"/>
    </source>
</evidence>
<organism evidence="2 3">
    <name type="scientific">Brassica carinata</name>
    <name type="common">Ethiopian mustard</name>
    <name type="synonym">Abyssinian cabbage</name>
    <dbReference type="NCBI Taxonomy" id="52824"/>
    <lineage>
        <taxon>Eukaryota</taxon>
        <taxon>Viridiplantae</taxon>
        <taxon>Streptophyta</taxon>
        <taxon>Embryophyta</taxon>
        <taxon>Tracheophyta</taxon>
        <taxon>Spermatophyta</taxon>
        <taxon>Magnoliopsida</taxon>
        <taxon>eudicotyledons</taxon>
        <taxon>Gunneridae</taxon>
        <taxon>Pentapetalae</taxon>
        <taxon>rosids</taxon>
        <taxon>malvids</taxon>
        <taxon>Brassicales</taxon>
        <taxon>Brassicaceae</taxon>
        <taxon>Brassiceae</taxon>
        <taxon>Brassica</taxon>
    </lineage>
</organism>
<protein>
    <recommendedName>
        <fullName evidence="1">Reverse transcriptase zinc-binding domain-containing protein</fullName>
    </recommendedName>
</protein>
<keyword evidence="3" id="KW-1185">Reference proteome</keyword>
<dbReference type="Proteomes" id="UP000886595">
    <property type="component" value="Unassembled WGS sequence"/>
</dbReference>
<dbReference type="OrthoDB" id="1749408at2759"/>
<sequence>MMILEKNQPVISEHDSWVWRHTRSGLYSVKSGYELAFTMKNVELIRDQQALPSLNPLKDRVWNLMAPSKLKVFIWKALSGALSVLDGLRDRGMKCDLECQTCGETGESINHVLFSCTFARQVWAMTRFPSPPAGFDSFSIFVNVNYLISFWETKKHVFEATRNFPWVLWCLWKNRNNLLFEGALFESVQVCAKAEEEASQWYAAQSLERRSTDDNRNRLIQASAAWKRPPENFVKCNIRFKWEDSRGTVLLHSRRSFGNVESKDDAQFLSVAWAIESMRCHRFRMVYFAVEERMLVDAINKPSDWPSFKFKILELRSILRDFLEWKMLAKSYEANRGAHLIATSVVMDLRFQSYVARSQPIWYSEVFHNDNSDRHGVP</sequence>
<dbReference type="InterPro" id="IPR026960">
    <property type="entry name" value="RVT-Znf"/>
</dbReference>
<dbReference type="AlphaFoldDB" id="A0A8X7VEE4"/>
<name>A0A8X7VEE4_BRACI</name>
<accession>A0A8X7VEE4</accession>
<feature type="domain" description="Reverse transcriptase zinc-binding" evidence="1">
    <location>
        <begin position="27"/>
        <end position="123"/>
    </location>
</feature>
<dbReference type="Pfam" id="PF13966">
    <property type="entry name" value="zf-RVT"/>
    <property type="match status" value="1"/>
</dbReference>